<dbReference type="AlphaFoldDB" id="A0AAU1U711"/>
<protein>
    <submittedName>
        <fullName evidence="1">Uncharacterized protein</fullName>
    </submittedName>
</protein>
<accession>A0AAU1U711</accession>
<gene>
    <name evidence="1" type="ORF">OHU69_16260</name>
</gene>
<dbReference type="EMBL" id="CP108195">
    <property type="protein sequence ID" value="WTS12448.1"/>
    <property type="molecule type" value="Genomic_DNA"/>
</dbReference>
<evidence type="ECO:0000313" key="1">
    <source>
        <dbReference type="EMBL" id="WTS12448.1"/>
    </source>
</evidence>
<name>A0AAU1U711_9ACTN</name>
<proteinExistence type="predicted"/>
<organism evidence="1">
    <name type="scientific">Streptomyces sp. NBC_00119</name>
    <dbReference type="NCBI Taxonomy" id="2975659"/>
    <lineage>
        <taxon>Bacteria</taxon>
        <taxon>Bacillati</taxon>
        <taxon>Actinomycetota</taxon>
        <taxon>Actinomycetes</taxon>
        <taxon>Kitasatosporales</taxon>
        <taxon>Streptomycetaceae</taxon>
        <taxon>Streptomyces</taxon>
    </lineage>
</organism>
<reference evidence="1" key="1">
    <citation type="submission" date="2022-10" db="EMBL/GenBank/DDBJ databases">
        <title>The complete genomes of actinobacterial strains from the NBC collection.</title>
        <authorList>
            <person name="Joergensen T.S."/>
            <person name="Alvarez Arevalo M."/>
            <person name="Sterndorff E.B."/>
            <person name="Faurdal D."/>
            <person name="Vuksanovic O."/>
            <person name="Mourched A.-S."/>
            <person name="Charusanti P."/>
            <person name="Shaw S."/>
            <person name="Blin K."/>
            <person name="Weber T."/>
        </authorList>
    </citation>
    <scope>NUCLEOTIDE SEQUENCE</scope>
    <source>
        <strain evidence="1">NBC_00119</strain>
    </source>
</reference>
<sequence length="41" mass="4360">MHIPLVRGLLLEVADQGVKFMSRQDVVGGAATLLRGGDLLL</sequence>